<dbReference type="PANTHER" id="PTHR44196:SF2">
    <property type="entry name" value="SHORT-CHAIN DEHYDROGENASE-RELATED"/>
    <property type="match status" value="1"/>
</dbReference>
<organism evidence="4 5">
    <name type="scientific">Polycladospora coralii</name>
    <dbReference type="NCBI Taxonomy" id="2771432"/>
    <lineage>
        <taxon>Bacteria</taxon>
        <taxon>Bacillati</taxon>
        <taxon>Bacillota</taxon>
        <taxon>Bacilli</taxon>
        <taxon>Bacillales</taxon>
        <taxon>Thermoactinomycetaceae</taxon>
        <taxon>Polycladospora</taxon>
    </lineage>
</organism>
<dbReference type="InterPro" id="IPR036291">
    <property type="entry name" value="NAD(P)-bd_dom_sf"/>
</dbReference>
<dbReference type="PIRSF" id="PIRSF000126">
    <property type="entry name" value="11-beta-HSD1"/>
    <property type="match status" value="1"/>
</dbReference>
<dbReference type="RefSeq" id="WP_191140605.1">
    <property type="nucleotide sequence ID" value="NZ_JACXAG020000007.1"/>
</dbReference>
<dbReference type="GO" id="GO:0016020">
    <property type="term" value="C:membrane"/>
    <property type="evidence" value="ECO:0007669"/>
    <property type="project" value="TreeGrafter"/>
</dbReference>
<dbReference type="AlphaFoldDB" id="A0A926RX99"/>
<gene>
    <name evidence="4" type="ORF">IC620_08100</name>
</gene>
<dbReference type="Pfam" id="PF00106">
    <property type="entry name" value="adh_short"/>
    <property type="match status" value="1"/>
</dbReference>
<keyword evidence="2" id="KW-0560">Oxidoreductase</keyword>
<dbReference type="Gene3D" id="3.40.50.720">
    <property type="entry name" value="NAD(P)-binding Rossmann-like Domain"/>
    <property type="match status" value="1"/>
</dbReference>
<accession>A0A926RX99</accession>
<dbReference type="CDD" id="cd05356">
    <property type="entry name" value="17beta-HSD1_like_SDR_c"/>
    <property type="match status" value="1"/>
</dbReference>
<keyword evidence="5" id="KW-1185">Reference proteome</keyword>
<dbReference type="GO" id="GO:0016491">
    <property type="term" value="F:oxidoreductase activity"/>
    <property type="evidence" value="ECO:0007669"/>
    <property type="project" value="UniProtKB-KW"/>
</dbReference>
<evidence type="ECO:0000313" key="4">
    <source>
        <dbReference type="EMBL" id="MBD1372316.1"/>
    </source>
</evidence>
<dbReference type="PRINTS" id="PR00081">
    <property type="entry name" value="GDHRDH"/>
</dbReference>
<protein>
    <submittedName>
        <fullName evidence="4">SDR family oxidoreductase</fullName>
    </submittedName>
</protein>
<dbReference type="SUPFAM" id="SSF51735">
    <property type="entry name" value="NAD(P)-binding Rossmann-fold domains"/>
    <property type="match status" value="1"/>
</dbReference>
<dbReference type="Proteomes" id="UP000661691">
    <property type="component" value="Unassembled WGS sequence"/>
</dbReference>
<comment type="caution">
    <text evidence="4">The sequence shown here is derived from an EMBL/GenBank/DDBJ whole genome shotgun (WGS) entry which is preliminary data.</text>
</comment>
<dbReference type="PRINTS" id="PR00080">
    <property type="entry name" value="SDRFAMILY"/>
</dbReference>
<reference evidence="4" key="1">
    <citation type="submission" date="2020-09" db="EMBL/GenBank/DDBJ databases">
        <title>A novel bacterium of genus Hazenella, isolated from South China Sea.</title>
        <authorList>
            <person name="Huang H."/>
            <person name="Mo K."/>
            <person name="Hu Y."/>
        </authorList>
    </citation>
    <scope>NUCLEOTIDE SEQUENCE</scope>
    <source>
        <strain evidence="4">IB182357</strain>
    </source>
</reference>
<evidence type="ECO:0000256" key="2">
    <source>
        <dbReference type="ARBA" id="ARBA00023002"/>
    </source>
</evidence>
<evidence type="ECO:0000256" key="1">
    <source>
        <dbReference type="ARBA" id="ARBA00006484"/>
    </source>
</evidence>
<comment type="similarity">
    <text evidence="1 3">Belongs to the short-chain dehydrogenases/reductases (SDR) family.</text>
</comment>
<dbReference type="EMBL" id="JACXAH010000010">
    <property type="protein sequence ID" value="MBD1372316.1"/>
    <property type="molecule type" value="Genomic_DNA"/>
</dbReference>
<proteinExistence type="inferred from homology"/>
<evidence type="ECO:0000256" key="3">
    <source>
        <dbReference type="RuleBase" id="RU000363"/>
    </source>
</evidence>
<sequence>MYQTALITGASSGIGEAFARELAKQKYHLVLVARNTEKLNQIASELAKQYDISVHVITADLSQPHTASSIYQQTEERGIQVDFLINNAGFGTFGPFHTIDPKSDHDQVMVNVATLVDLVHLYLPAMVSRKQGQIINVASMAGFIPLPYMAVYGATKAFVISFSEALWSEYREYGIHILALCPGYTKTNFFQTANVDASVPKKGLRTPEQVVQSALTALKKGKDVVVDGKVNRSLWSLIKITPRKQITSLVKKTLAKEFK</sequence>
<dbReference type="PANTHER" id="PTHR44196">
    <property type="entry name" value="DEHYDROGENASE/REDUCTASE SDR FAMILY MEMBER 7B"/>
    <property type="match status" value="1"/>
</dbReference>
<evidence type="ECO:0000313" key="5">
    <source>
        <dbReference type="Proteomes" id="UP000661691"/>
    </source>
</evidence>
<dbReference type="InterPro" id="IPR002347">
    <property type="entry name" value="SDR_fam"/>
</dbReference>
<name>A0A926RX99_9BACL</name>